<reference evidence="1 2" key="1">
    <citation type="journal article" date="2019" name="Genome Biol. Evol.">
        <title>Day and night: Metabolic profiles and evolutionary relationships of six axenic non-marine cyanobacteria.</title>
        <authorList>
            <person name="Will S.E."/>
            <person name="Henke P."/>
            <person name="Boedeker C."/>
            <person name="Huang S."/>
            <person name="Brinkmann H."/>
            <person name="Rohde M."/>
            <person name="Jarek M."/>
            <person name="Friedl T."/>
            <person name="Seufert S."/>
            <person name="Schumacher M."/>
            <person name="Overmann J."/>
            <person name="Neumann-Schaal M."/>
            <person name="Petersen J."/>
        </authorList>
    </citation>
    <scope>NUCLEOTIDE SEQUENCE [LARGE SCALE GENOMIC DNA]</scope>
    <source>
        <strain evidence="1 2">PCC 6912</strain>
    </source>
</reference>
<name>A0A3S0ZV48_CHLFR</name>
<proteinExistence type="predicted"/>
<dbReference type="Proteomes" id="UP000268857">
    <property type="component" value="Unassembled WGS sequence"/>
</dbReference>
<accession>A0A3S0ZV48</accession>
<dbReference type="AlphaFoldDB" id="A0A3S0ZV48"/>
<evidence type="ECO:0000313" key="1">
    <source>
        <dbReference type="EMBL" id="RUR72979.1"/>
    </source>
</evidence>
<protein>
    <submittedName>
        <fullName evidence="1">Uncharacterized protein</fullName>
    </submittedName>
</protein>
<dbReference type="OrthoDB" id="573887at2"/>
<keyword evidence="2" id="KW-1185">Reference proteome</keyword>
<gene>
    <name evidence="1" type="ORF">PCC6912_59770</name>
</gene>
<sequence length="89" mass="10171">MLPGNRIEIQAPNLSVGQTVEIVILIPETTISDSSSGEQTLTLEQRLAFLKLPMSERRRILENQAEMMLAHYQQDSEWQELRFNSAVMP</sequence>
<dbReference type="EMBL" id="RSCJ01000040">
    <property type="protein sequence ID" value="RUR72979.1"/>
    <property type="molecule type" value="Genomic_DNA"/>
</dbReference>
<evidence type="ECO:0000313" key="2">
    <source>
        <dbReference type="Proteomes" id="UP000268857"/>
    </source>
</evidence>
<organism evidence="1 2">
    <name type="scientific">Chlorogloeopsis fritschii PCC 6912</name>
    <dbReference type="NCBI Taxonomy" id="211165"/>
    <lineage>
        <taxon>Bacteria</taxon>
        <taxon>Bacillati</taxon>
        <taxon>Cyanobacteriota</taxon>
        <taxon>Cyanophyceae</taxon>
        <taxon>Nostocales</taxon>
        <taxon>Chlorogloeopsidaceae</taxon>
        <taxon>Chlorogloeopsis</taxon>
    </lineage>
</organism>
<comment type="caution">
    <text evidence="1">The sequence shown here is derived from an EMBL/GenBank/DDBJ whole genome shotgun (WGS) entry which is preliminary data.</text>
</comment>